<keyword evidence="2" id="KW-1185">Reference proteome</keyword>
<evidence type="ECO:0000313" key="1">
    <source>
        <dbReference type="EMBL" id="SDO44417.1"/>
    </source>
</evidence>
<organism evidence="1 2">
    <name type="scientific">Halobacillus aidingensis</name>
    <dbReference type="NCBI Taxonomy" id="240303"/>
    <lineage>
        <taxon>Bacteria</taxon>
        <taxon>Bacillati</taxon>
        <taxon>Bacillota</taxon>
        <taxon>Bacilli</taxon>
        <taxon>Bacillales</taxon>
        <taxon>Bacillaceae</taxon>
        <taxon>Halobacillus</taxon>
    </lineage>
</organism>
<accession>A0A1H0JKV4</accession>
<evidence type="ECO:0000313" key="2">
    <source>
        <dbReference type="Proteomes" id="UP000198860"/>
    </source>
</evidence>
<dbReference type="Proteomes" id="UP000198860">
    <property type="component" value="Unassembled WGS sequence"/>
</dbReference>
<gene>
    <name evidence="1" type="ORF">SAMN05421677_10562</name>
</gene>
<dbReference type="STRING" id="240303.SAMN05421677_10562"/>
<protein>
    <submittedName>
        <fullName evidence="1">Uncharacterized protein</fullName>
    </submittedName>
</protein>
<dbReference type="OrthoDB" id="2959394at2"/>
<proteinExistence type="predicted"/>
<name>A0A1H0JKV4_HALAD</name>
<sequence>MRKVWVHWVLVPLALAIFIALYTQYFNEEAVIKYFPLDEGSGFHSYGTTLNFASEEDEDEYEILWNMFSESDKAMYLRQDVSLLYVNGRLKGVVSKWEENTSKIKKETSLHGEDSQKYQAISFHHGEIHEDSGPIRSIQASSKDELYVIDSPHSKRTAFKEPANQEEEEWKQRLDHSIQQQLEVQWEELLTYYGINKEDYTLVPLTELAAFEDKPLPGTNEDDSERIKGQLWEGLYKNYVLGISDTKSSHPIQSYIPLILFDKKGKHLIVLYEDDTGKKHRLIQSY</sequence>
<reference evidence="2" key="1">
    <citation type="submission" date="2016-10" db="EMBL/GenBank/DDBJ databases">
        <authorList>
            <person name="Varghese N."/>
            <person name="Submissions S."/>
        </authorList>
    </citation>
    <scope>NUCLEOTIDE SEQUENCE [LARGE SCALE GENOMIC DNA]</scope>
    <source>
        <strain evidence="2">CGMCC 1.3703</strain>
    </source>
</reference>
<dbReference type="AlphaFoldDB" id="A0A1H0JKV4"/>
<dbReference type="EMBL" id="FNIZ01000005">
    <property type="protein sequence ID" value="SDO44417.1"/>
    <property type="molecule type" value="Genomic_DNA"/>
</dbReference>